<dbReference type="OrthoDB" id="9814580at2"/>
<dbReference type="InterPro" id="IPR005145">
    <property type="entry name" value="Sua5_C"/>
</dbReference>
<dbReference type="PANTHER" id="PTHR17490">
    <property type="entry name" value="SUA5"/>
    <property type="match status" value="1"/>
</dbReference>
<dbReference type="GO" id="GO:0061710">
    <property type="term" value="F:L-threonylcarbamoyladenylate synthase"/>
    <property type="evidence" value="ECO:0007669"/>
    <property type="project" value="UniProtKB-EC"/>
</dbReference>
<feature type="binding site" evidence="14">
    <location>
        <position position="143"/>
    </location>
    <ligand>
        <name>ATP</name>
        <dbReference type="ChEBI" id="CHEBI:30616"/>
    </ligand>
</feature>
<feature type="binding site" evidence="14">
    <location>
        <position position="173"/>
    </location>
    <ligand>
        <name>L-threonine</name>
        <dbReference type="ChEBI" id="CHEBI:57926"/>
    </ligand>
</feature>
<protein>
    <recommendedName>
        <fullName evidence="4 13">Threonylcarbamoyl-AMP synthase</fullName>
        <shortName evidence="13">TC-AMP synthase</shortName>
        <ecNumber evidence="3 13">2.7.7.87</ecNumber>
    </recommendedName>
    <alternativeName>
        <fullName evidence="11 13">L-threonylcarbamoyladenylate synthase</fullName>
    </alternativeName>
</protein>
<dbReference type="SUPFAM" id="SSF55821">
    <property type="entry name" value="YrdC/RibB"/>
    <property type="match status" value="1"/>
</dbReference>
<reference evidence="16 17" key="1">
    <citation type="submission" date="2017-07" db="EMBL/GenBank/DDBJ databases">
        <title>Flavobacterium cyanobacteriorum sp. nov., isolated from cyanobacterial aggregates in a eutrophic lake.</title>
        <authorList>
            <person name="Cai H."/>
        </authorList>
    </citation>
    <scope>NUCLEOTIDE SEQUENCE [LARGE SCALE GENOMIC DNA]</scope>
    <source>
        <strain evidence="16 17">TH021</strain>
    </source>
</reference>
<evidence type="ECO:0000256" key="10">
    <source>
        <dbReference type="ARBA" id="ARBA00022840"/>
    </source>
</evidence>
<dbReference type="RefSeq" id="WP_094416693.1">
    <property type="nucleotide sequence ID" value="NZ_NOXV01000303.1"/>
</dbReference>
<name>A0A255YUX1_9FLAO</name>
<dbReference type="EC" id="2.7.7.87" evidence="3 13"/>
<dbReference type="GO" id="GO:0008033">
    <property type="term" value="P:tRNA processing"/>
    <property type="evidence" value="ECO:0007669"/>
    <property type="project" value="UniProtKB-KW"/>
</dbReference>
<dbReference type="NCBIfam" id="TIGR00057">
    <property type="entry name" value="L-threonylcarbamoyladenylate synthase"/>
    <property type="match status" value="1"/>
</dbReference>
<dbReference type="GO" id="GO:0000049">
    <property type="term" value="F:tRNA binding"/>
    <property type="evidence" value="ECO:0007669"/>
    <property type="project" value="TreeGrafter"/>
</dbReference>
<proteinExistence type="inferred from homology"/>
<organism evidence="16 17">
    <name type="scientific">Flavobacterium cyanobacteriorum</name>
    <dbReference type="NCBI Taxonomy" id="2022802"/>
    <lineage>
        <taxon>Bacteria</taxon>
        <taxon>Pseudomonadati</taxon>
        <taxon>Bacteroidota</taxon>
        <taxon>Flavobacteriia</taxon>
        <taxon>Flavobacteriales</taxon>
        <taxon>Flavobacteriaceae</taxon>
        <taxon>Flavobacterium</taxon>
    </lineage>
</organism>
<evidence type="ECO:0000256" key="7">
    <source>
        <dbReference type="ARBA" id="ARBA00022694"/>
    </source>
</evidence>
<dbReference type="GO" id="GO:0005524">
    <property type="term" value="F:ATP binding"/>
    <property type="evidence" value="ECO:0007669"/>
    <property type="project" value="UniProtKB-UniRule"/>
</dbReference>
<evidence type="ECO:0000256" key="2">
    <source>
        <dbReference type="ARBA" id="ARBA00007663"/>
    </source>
</evidence>
<evidence type="ECO:0000256" key="9">
    <source>
        <dbReference type="ARBA" id="ARBA00022741"/>
    </source>
</evidence>
<dbReference type="GO" id="GO:0003725">
    <property type="term" value="F:double-stranded RNA binding"/>
    <property type="evidence" value="ECO:0007669"/>
    <property type="project" value="UniProtKB-UniRule"/>
</dbReference>
<keyword evidence="5 13" id="KW-0963">Cytoplasm</keyword>
<feature type="binding site" evidence="14">
    <location>
        <position position="223"/>
    </location>
    <ligand>
        <name>ATP</name>
        <dbReference type="ChEBI" id="CHEBI:30616"/>
    </ligand>
</feature>
<dbReference type="Gene3D" id="3.90.870.10">
    <property type="entry name" value="DHBP synthase"/>
    <property type="match status" value="1"/>
</dbReference>
<evidence type="ECO:0000256" key="3">
    <source>
        <dbReference type="ARBA" id="ARBA00012584"/>
    </source>
</evidence>
<dbReference type="PANTHER" id="PTHR17490:SF16">
    <property type="entry name" value="THREONYLCARBAMOYL-AMP SYNTHASE"/>
    <property type="match status" value="1"/>
</dbReference>
<evidence type="ECO:0000256" key="13">
    <source>
        <dbReference type="PIRNR" id="PIRNR004930"/>
    </source>
</evidence>
<keyword evidence="8 13" id="KW-0548">Nucleotidyltransferase</keyword>
<evidence type="ECO:0000256" key="14">
    <source>
        <dbReference type="PIRSR" id="PIRSR004930-1"/>
    </source>
</evidence>
<dbReference type="AlphaFoldDB" id="A0A255YUX1"/>
<feature type="binding site" evidence="14">
    <location>
        <position position="187"/>
    </location>
    <ligand>
        <name>ATP</name>
        <dbReference type="ChEBI" id="CHEBI:30616"/>
    </ligand>
</feature>
<dbReference type="InterPro" id="IPR050156">
    <property type="entry name" value="TC-AMP_synthase_SUA5"/>
</dbReference>
<feature type="binding site" evidence="14">
    <location>
        <position position="50"/>
    </location>
    <ligand>
        <name>ATP</name>
        <dbReference type="ChEBI" id="CHEBI:30616"/>
    </ligand>
</feature>
<keyword evidence="9 13" id="KW-0547">Nucleotide-binding</keyword>
<feature type="binding site" evidence="14">
    <location>
        <position position="113"/>
    </location>
    <ligand>
        <name>L-threonine</name>
        <dbReference type="ChEBI" id="CHEBI:57926"/>
    </ligand>
</feature>
<keyword evidence="7 13" id="KW-0819">tRNA processing</keyword>
<feature type="binding site" evidence="14">
    <location>
        <position position="109"/>
    </location>
    <ligand>
        <name>ATP</name>
        <dbReference type="ChEBI" id="CHEBI:30616"/>
    </ligand>
</feature>
<feature type="binding site" evidence="14">
    <location>
        <position position="133"/>
    </location>
    <ligand>
        <name>L-threonine</name>
        <dbReference type="ChEBI" id="CHEBI:57926"/>
    </ligand>
</feature>
<dbReference type="Proteomes" id="UP000216605">
    <property type="component" value="Unassembled WGS sequence"/>
</dbReference>
<dbReference type="GO" id="GO:0005737">
    <property type="term" value="C:cytoplasm"/>
    <property type="evidence" value="ECO:0007669"/>
    <property type="project" value="UniProtKB-SubCell"/>
</dbReference>
<dbReference type="EMBL" id="NOXV01000303">
    <property type="protein sequence ID" value="OYQ32230.1"/>
    <property type="molecule type" value="Genomic_DNA"/>
</dbReference>
<evidence type="ECO:0000256" key="12">
    <source>
        <dbReference type="ARBA" id="ARBA00048366"/>
    </source>
</evidence>
<evidence type="ECO:0000256" key="11">
    <source>
        <dbReference type="ARBA" id="ARBA00029774"/>
    </source>
</evidence>
<dbReference type="GO" id="GO:0006450">
    <property type="term" value="P:regulation of translational fidelity"/>
    <property type="evidence" value="ECO:0007669"/>
    <property type="project" value="TreeGrafter"/>
</dbReference>
<gene>
    <name evidence="16" type="ORF">CHU92_14170</name>
</gene>
<feature type="binding site" evidence="14">
    <location>
        <position position="135"/>
    </location>
    <ligand>
        <name>ATP</name>
        <dbReference type="ChEBI" id="CHEBI:30616"/>
    </ligand>
</feature>
<feature type="binding site" evidence="14">
    <location>
        <position position="27"/>
    </location>
    <ligand>
        <name>L-threonine</name>
        <dbReference type="ChEBI" id="CHEBI:57926"/>
    </ligand>
</feature>
<evidence type="ECO:0000256" key="5">
    <source>
        <dbReference type="ARBA" id="ARBA00022490"/>
    </source>
</evidence>
<keyword evidence="17" id="KW-1185">Reference proteome</keyword>
<keyword evidence="6 13" id="KW-0808">Transferase</keyword>
<dbReference type="PROSITE" id="PS51163">
    <property type="entry name" value="YRDC"/>
    <property type="match status" value="1"/>
</dbReference>
<comment type="catalytic activity">
    <reaction evidence="12 13">
        <text>L-threonine + hydrogencarbonate + ATP = L-threonylcarbamoyladenylate + diphosphate + H2O</text>
        <dbReference type="Rhea" id="RHEA:36407"/>
        <dbReference type="ChEBI" id="CHEBI:15377"/>
        <dbReference type="ChEBI" id="CHEBI:17544"/>
        <dbReference type="ChEBI" id="CHEBI:30616"/>
        <dbReference type="ChEBI" id="CHEBI:33019"/>
        <dbReference type="ChEBI" id="CHEBI:57926"/>
        <dbReference type="ChEBI" id="CHEBI:73682"/>
        <dbReference type="EC" id="2.7.7.87"/>
    </reaction>
</comment>
<dbReference type="Gene3D" id="3.40.50.11030">
    <property type="entry name" value="Threonylcarbamoyl-AMP synthase, C-terminal domain"/>
    <property type="match status" value="1"/>
</dbReference>
<feature type="binding site" evidence="14">
    <location>
        <position position="59"/>
    </location>
    <ligand>
        <name>ATP</name>
        <dbReference type="ChEBI" id="CHEBI:30616"/>
    </ligand>
</feature>
<evidence type="ECO:0000313" key="17">
    <source>
        <dbReference type="Proteomes" id="UP000216605"/>
    </source>
</evidence>
<dbReference type="InterPro" id="IPR017945">
    <property type="entry name" value="DHBP_synth_RibB-like_a/b_dom"/>
</dbReference>
<comment type="function">
    <text evidence="13">Required for the formation of a threonylcarbamoyl group on adenosine at position 37 (t(6)A37) in tRNAs that read codons beginning with adenine.</text>
</comment>
<evidence type="ECO:0000313" key="16">
    <source>
        <dbReference type="EMBL" id="OYQ32230.1"/>
    </source>
</evidence>
<dbReference type="Pfam" id="PF03481">
    <property type="entry name" value="Sua5_C"/>
    <property type="match status" value="1"/>
</dbReference>
<comment type="subcellular location">
    <subcellularLocation>
        <location evidence="1 13">Cytoplasm</location>
    </subcellularLocation>
</comment>
<dbReference type="PIRSF" id="PIRSF004930">
    <property type="entry name" value="Tln_factor_SUA5"/>
    <property type="match status" value="1"/>
</dbReference>
<evidence type="ECO:0000256" key="4">
    <source>
        <dbReference type="ARBA" id="ARBA00015492"/>
    </source>
</evidence>
<sequence length="324" mass="35422">MAIITTDIEEAAKVLDTNNVVAIPTETVYGLAGNIYSQIAINKIYAIKQRPHYNPLIVHIASVLQLPKIAAEIPPLAQKLAEIFWPGPLTLVLKKQPEVPGWVTAGKDTVAVRVPAHPVALSLLKQLQYPLAAPSANPFTTISPTTARHVQDYFEGKIPLILDGGACEAGIESTIVGFRGNEPVVYRLGSLTIEQIEAVTGKLELFNKQEKQPEAPGMLLKHYSPKKPLYLTDDVARLAENFSDKKIAVLALREVVKSKNIVYCKVLSVSGNLREAAANLYHTMHLLDATDADVIIAEKMPGEGYGRAINDRLERASKPINTRK</sequence>
<evidence type="ECO:0000259" key="15">
    <source>
        <dbReference type="PROSITE" id="PS51163"/>
    </source>
</evidence>
<feature type="binding site" evidence="14">
    <location>
        <position position="54"/>
    </location>
    <ligand>
        <name>ATP</name>
        <dbReference type="ChEBI" id="CHEBI:30616"/>
    </ligand>
</feature>
<accession>A0A255YUX1</accession>
<dbReference type="InterPro" id="IPR038385">
    <property type="entry name" value="Sua5/YwlC_C"/>
</dbReference>
<dbReference type="FunFam" id="3.90.870.10:FF:000009">
    <property type="entry name" value="Threonylcarbamoyl-AMP synthase, putative"/>
    <property type="match status" value="1"/>
</dbReference>
<evidence type="ECO:0000256" key="8">
    <source>
        <dbReference type="ARBA" id="ARBA00022695"/>
    </source>
</evidence>
<comment type="similarity">
    <text evidence="2 13">Belongs to the SUA5 family.</text>
</comment>
<comment type="caution">
    <text evidence="16">The sequence shown here is derived from an EMBL/GenBank/DDBJ whole genome shotgun (WGS) entry which is preliminary data.</text>
</comment>
<dbReference type="InterPro" id="IPR006070">
    <property type="entry name" value="Sua5-like_dom"/>
</dbReference>
<feature type="domain" description="YrdC-like" evidence="15">
    <location>
        <begin position="5"/>
        <end position="191"/>
    </location>
</feature>
<evidence type="ECO:0000256" key="6">
    <source>
        <dbReference type="ARBA" id="ARBA00022679"/>
    </source>
</evidence>
<evidence type="ECO:0000256" key="1">
    <source>
        <dbReference type="ARBA" id="ARBA00004496"/>
    </source>
</evidence>
<keyword evidence="10 13" id="KW-0067">ATP-binding</keyword>
<dbReference type="InterPro" id="IPR010923">
    <property type="entry name" value="T(6)A37_SUA5"/>
</dbReference>
<dbReference type="Pfam" id="PF01300">
    <property type="entry name" value="Sua5_yciO_yrdC"/>
    <property type="match status" value="1"/>
</dbReference>